<feature type="binding site" evidence="9">
    <location>
        <position position="128"/>
    </location>
    <ligand>
        <name>Zn(2+)</name>
        <dbReference type="ChEBI" id="CHEBI:29105"/>
        <note>catalytic</note>
    </ligand>
</feature>
<dbReference type="GO" id="GO:0071555">
    <property type="term" value="P:cell wall organization"/>
    <property type="evidence" value="ECO:0007669"/>
    <property type="project" value="UniProtKB-KW"/>
</dbReference>
<dbReference type="HAMAP" id="MF_01924">
    <property type="entry name" value="A_A_dipeptidase"/>
    <property type="match status" value="1"/>
</dbReference>
<dbReference type="GO" id="GO:0006508">
    <property type="term" value="P:proteolysis"/>
    <property type="evidence" value="ECO:0007669"/>
    <property type="project" value="UniProtKB-KW"/>
</dbReference>
<evidence type="ECO:0000256" key="6">
    <source>
        <dbReference type="ARBA" id="ARBA00022997"/>
    </source>
</evidence>
<accession>H5SQX6</accession>
<protein>
    <recommendedName>
        <fullName evidence="9 10">D-alanyl-D-alanine dipeptidase</fullName>
        <shortName evidence="9 10">D-Ala-D-Ala dipeptidase</shortName>
        <ecNumber evidence="9 10">3.4.13.22</ecNumber>
    </recommendedName>
</protein>
<reference evidence="11" key="1">
    <citation type="journal article" date="2005" name="Environ. Microbiol.">
        <title>Genetic and functional properties of uncultivated thermophilic crenarchaeotes from a subsurface gold mine as revealed by analysis of genome fragments.</title>
        <authorList>
            <person name="Nunoura T."/>
            <person name="Hirayama H."/>
            <person name="Takami H."/>
            <person name="Oida H."/>
            <person name="Nishi S."/>
            <person name="Shimamura S."/>
            <person name="Suzuki Y."/>
            <person name="Inagaki F."/>
            <person name="Takai K."/>
            <person name="Nealson K.H."/>
            <person name="Horikoshi K."/>
        </authorList>
    </citation>
    <scope>NUCLEOTIDE SEQUENCE</scope>
</reference>
<comment type="cofactor">
    <cofactor evidence="9">
        <name>Zn(2+)</name>
        <dbReference type="ChEBI" id="CHEBI:29105"/>
    </cofactor>
    <text evidence="9">Binds 1 zinc ion per subunit.</text>
</comment>
<dbReference type="SUPFAM" id="SSF55166">
    <property type="entry name" value="Hedgehog/DD-peptidase"/>
    <property type="match status" value="1"/>
</dbReference>
<keyword evidence="6 9" id="KW-0224">Dipeptidase</keyword>
<dbReference type="InterPro" id="IPR009045">
    <property type="entry name" value="Zn_M74/Hedgehog-like"/>
</dbReference>
<keyword evidence="2 9" id="KW-0645">Protease</keyword>
<proteinExistence type="inferred from homology"/>
<evidence type="ECO:0000256" key="10">
    <source>
        <dbReference type="PIRNR" id="PIRNR026671"/>
    </source>
</evidence>
<keyword evidence="8 10" id="KW-0961">Cell wall biogenesis/degradation</keyword>
<evidence type="ECO:0000256" key="5">
    <source>
        <dbReference type="ARBA" id="ARBA00022833"/>
    </source>
</evidence>
<reference evidence="11" key="2">
    <citation type="journal article" date="2012" name="PLoS ONE">
        <title>A Deeply Branching Thermophilic Bacterium with an Ancient Acetyl-CoA Pathway Dominates a Subsurface Ecosystem.</title>
        <authorList>
            <person name="Takami H."/>
            <person name="Noguchi H."/>
            <person name="Takaki Y."/>
            <person name="Uchiyama I."/>
            <person name="Toyoda A."/>
            <person name="Nishi S."/>
            <person name="Chee G.-J."/>
            <person name="Arai W."/>
            <person name="Nunoura T."/>
            <person name="Itoh T."/>
            <person name="Hattori M."/>
            <person name="Takai K."/>
        </authorList>
    </citation>
    <scope>NUCLEOTIDE SEQUENCE</scope>
</reference>
<dbReference type="EC" id="3.4.13.22" evidence="9 10"/>
<keyword evidence="4 9" id="KW-0378">Hydrolase</keyword>
<feature type="binding site" evidence="9">
    <location>
        <position position="135"/>
    </location>
    <ligand>
        <name>Zn(2+)</name>
        <dbReference type="ChEBI" id="CHEBI:29105"/>
        <note>catalytic</note>
    </ligand>
</feature>
<feature type="binding site" evidence="9">
    <location>
        <position position="199"/>
    </location>
    <ligand>
        <name>Zn(2+)</name>
        <dbReference type="ChEBI" id="CHEBI:29105"/>
        <note>catalytic</note>
    </ligand>
</feature>
<sequence>MRKHHNSVIEPISELNKIKIRDNGEPLVELNGLDDRIVVLPNWRTNEPQRLFARKTVAQMLQKAAQLLPKGYKLGVFSAYRSIEEQKQIYRRVYRRMKRRYPHAPKNVLRRLTNRFVHPPDIKTPPGHSTGGAIDLTLIGPDGTELDMTSPYKWRTPKARAVAATYAEGISEQARKNRELLITVMTKAGFTNYAGEWWHWSYGDSCWAWRLGRKTAIYGLAPDPLKR</sequence>
<dbReference type="GO" id="GO:0008270">
    <property type="term" value="F:zinc ion binding"/>
    <property type="evidence" value="ECO:0007669"/>
    <property type="project" value="UniProtKB-UniRule"/>
</dbReference>
<gene>
    <name evidence="11" type="ORF">HGMM_OP2C043</name>
</gene>
<evidence type="ECO:0000256" key="7">
    <source>
        <dbReference type="ARBA" id="ARBA00023049"/>
    </source>
</evidence>
<dbReference type="EMBL" id="AP011801">
    <property type="protein sequence ID" value="BAL58493.1"/>
    <property type="molecule type" value="Genomic_DNA"/>
</dbReference>
<dbReference type="Gene3D" id="3.30.1380.10">
    <property type="match status" value="1"/>
</dbReference>
<evidence type="ECO:0000256" key="2">
    <source>
        <dbReference type="ARBA" id="ARBA00022670"/>
    </source>
</evidence>
<keyword evidence="3 9" id="KW-0479">Metal-binding</keyword>
<dbReference type="Pfam" id="PF01427">
    <property type="entry name" value="Peptidase_M15"/>
    <property type="match status" value="1"/>
</dbReference>
<dbReference type="GO" id="GO:0008237">
    <property type="term" value="F:metallopeptidase activity"/>
    <property type="evidence" value="ECO:0007669"/>
    <property type="project" value="UniProtKB-KW"/>
</dbReference>
<dbReference type="PIRSF" id="PIRSF026671">
    <property type="entry name" value="AA_dipeptidase"/>
    <property type="match status" value="1"/>
</dbReference>
<feature type="active site" description="Proton donor/acceptor" evidence="9">
    <location>
        <position position="196"/>
    </location>
</feature>
<dbReference type="GO" id="GO:0160237">
    <property type="term" value="F:D-Ala-D-Ala dipeptidase activity"/>
    <property type="evidence" value="ECO:0007669"/>
    <property type="project" value="UniProtKB-EC"/>
</dbReference>
<evidence type="ECO:0000256" key="8">
    <source>
        <dbReference type="ARBA" id="ARBA00023316"/>
    </source>
</evidence>
<evidence type="ECO:0000256" key="3">
    <source>
        <dbReference type="ARBA" id="ARBA00022723"/>
    </source>
</evidence>
<feature type="site" description="Transition state stabilizer" evidence="9">
    <location>
        <position position="81"/>
    </location>
</feature>
<keyword evidence="5 9" id="KW-0862">Zinc</keyword>
<evidence type="ECO:0000256" key="1">
    <source>
        <dbReference type="ARBA" id="ARBA00001362"/>
    </source>
</evidence>
<comment type="catalytic activity">
    <reaction evidence="1 9 10">
        <text>D-alanyl-D-alanine + H2O = 2 D-alanine</text>
        <dbReference type="Rhea" id="RHEA:20661"/>
        <dbReference type="ChEBI" id="CHEBI:15377"/>
        <dbReference type="ChEBI" id="CHEBI:57416"/>
        <dbReference type="ChEBI" id="CHEBI:57822"/>
        <dbReference type="EC" id="3.4.13.22"/>
    </reaction>
</comment>
<keyword evidence="7 9" id="KW-0482">Metalloprotease</keyword>
<comment type="similarity">
    <text evidence="9 10">Belongs to the peptidase M15D family.</text>
</comment>
<evidence type="ECO:0000256" key="4">
    <source>
        <dbReference type="ARBA" id="ARBA00022801"/>
    </source>
</evidence>
<dbReference type="AlphaFoldDB" id="H5SQX6"/>
<dbReference type="CDD" id="cd14843">
    <property type="entry name" value="D-Ala-D-Ala_dipeptidase_like"/>
    <property type="match status" value="1"/>
</dbReference>
<dbReference type="InterPro" id="IPR000755">
    <property type="entry name" value="A_A_dipeptidase"/>
</dbReference>
<comment type="function">
    <text evidence="9 10">Catalyzes hydrolysis of the D-alanyl-D-alanine dipeptide.</text>
</comment>
<organism evidence="11">
    <name type="scientific">Acetithermum autotrophicum</name>
    <dbReference type="NCBI Taxonomy" id="1446466"/>
    <lineage>
        <taxon>Bacteria</taxon>
        <taxon>Candidatus Bipolaricaulota</taxon>
        <taxon>Candidatus Acetithermum</taxon>
    </lineage>
</organism>
<dbReference type="PANTHER" id="PTHR43126">
    <property type="entry name" value="D-ALANYL-D-ALANINE DIPEPTIDASE"/>
    <property type="match status" value="1"/>
</dbReference>
<evidence type="ECO:0000313" key="11">
    <source>
        <dbReference type="EMBL" id="BAL58493.1"/>
    </source>
</evidence>
<name>H5SQX6_ACEAU</name>
<evidence type="ECO:0000256" key="9">
    <source>
        <dbReference type="HAMAP-Rule" id="MF_01924"/>
    </source>
</evidence>